<reference evidence="1 2" key="1">
    <citation type="submission" date="2023-08" db="EMBL/GenBank/DDBJ databases">
        <title>Black Yeasts Isolated from many extreme environments.</title>
        <authorList>
            <person name="Coleine C."/>
            <person name="Stajich J.E."/>
            <person name="Selbmann L."/>
        </authorList>
    </citation>
    <scope>NUCLEOTIDE SEQUENCE [LARGE SCALE GENOMIC DNA]</scope>
    <source>
        <strain evidence="1 2">CCFEE 5935</strain>
    </source>
</reference>
<dbReference type="AlphaFoldDB" id="A0AAV9PAM5"/>
<name>A0AAV9PAM5_9PEZI</name>
<dbReference type="EMBL" id="JAVRRT010000010">
    <property type="protein sequence ID" value="KAK5168436.1"/>
    <property type="molecule type" value="Genomic_DNA"/>
</dbReference>
<sequence>MLTDCHDGVSKLPSIDPWLTYVGESPFFMQYMRTLRIKMFLLLDRDAARLAKALKGAAALKELEIITPQSRENNQMALRKTFRSCRLPTLRSLVVSAGLEDFVGFLDVSDSLEIWNEAGYSCLSTDMLQTFVIEGHLRTITQLWLGETTPWSPLLLQTLSKHLPHLKVLGVVCGGPPGYSYEALFQQSDLFPLLERLILSPVNEIGLRRYPQSCSNGCNKPDERLRKKKFCYDCLPGAVDYAGQVAFYALPRLRTVEFQKQGRLTQVHHDTGDLRRVDIDVRYQEKATLARLHCSRDHNGSVSATSAEPADRPVVQGQRVYNLFQIERARSRD</sequence>
<dbReference type="GeneID" id="89928344"/>
<dbReference type="InterPro" id="IPR032675">
    <property type="entry name" value="LRR_dom_sf"/>
</dbReference>
<dbReference type="Gene3D" id="3.80.10.10">
    <property type="entry name" value="Ribonuclease Inhibitor"/>
    <property type="match status" value="1"/>
</dbReference>
<gene>
    <name evidence="1" type="ORF">LTR77_007006</name>
</gene>
<comment type="caution">
    <text evidence="1">The sequence shown here is derived from an EMBL/GenBank/DDBJ whole genome shotgun (WGS) entry which is preliminary data.</text>
</comment>
<evidence type="ECO:0000313" key="1">
    <source>
        <dbReference type="EMBL" id="KAK5168436.1"/>
    </source>
</evidence>
<proteinExistence type="predicted"/>
<accession>A0AAV9PAM5</accession>
<protein>
    <submittedName>
        <fullName evidence="1">Uncharacterized protein</fullName>
    </submittedName>
</protein>
<dbReference type="RefSeq" id="XP_064658046.1">
    <property type="nucleotide sequence ID" value="XM_064804245.1"/>
</dbReference>
<organism evidence="1 2">
    <name type="scientific">Saxophila tyrrhenica</name>
    <dbReference type="NCBI Taxonomy" id="1690608"/>
    <lineage>
        <taxon>Eukaryota</taxon>
        <taxon>Fungi</taxon>
        <taxon>Dikarya</taxon>
        <taxon>Ascomycota</taxon>
        <taxon>Pezizomycotina</taxon>
        <taxon>Dothideomycetes</taxon>
        <taxon>Dothideomycetidae</taxon>
        <taxon>Mycosphaerellales</taxon>
        <taxon>Extremaceae</taxon>
        <taxon>Saxophila</taxon>
    </lineage>
</organism>
<evidence type="ECO:0000313" key="2">
    <source>
        <dbReference type="Proteomes" id="UP001337655"/>
    </source>
</evidence>
<keyword evidence="2" id="KW-1185">Reference proteome</keyword>
<dbReference type="Proteomes" id="UP001337655">
    <property type="component" value="Unassembled WGS sequence"/>
</dbReference>